<evidence type="ECO:0000256" key="1">
    <source>
        <dbReference type="SAM" id="Coils"/>
    </source>
</evidence>
<proteinExistence type="predicted"/>
<dbReference type="SUPFAM" id="SSF90257">
    <property type="entry name" value="Myosin rod fragments"/>
    <property type="match status" value="1"/>
</dbReference>
<reference evidence="3" key="1">
    <citation type="journal article" date="2023" name="Insect Mol. Biol.">
        <title>Genome sequencing provides insights into the evolution of gene families encoding plant cell wall-degrading enzymes in longhorned beetles.</title>
        <authorList>
            <person name="Shin N.R."/>
            <person name="Okamura Y."/>
            <person name="Kirsch R."/>
            <person name="Pauchet Y."/>
        </authorList>
    </citation>
    <scope>NUCLEOTIDE SEQUENCE</scope>
    <source>
        <strain evidence="3">MMC_N1</strain>
    </source>
</reference>
<evidence type="ECO:0000313" key="3">
    <source>
        <dbReference type="EMBL" id="KAJ8982576.1"/>
    </source>
</evidence>
<dbReference type="InterPro" id="IPR000237">
    <property type="entry name" value="GRIP_dom"/>
</dbReference>
<organism evidence="3 4">
    <name type="scientific">Molorchus minor</name>
    <dbReference type="NCBI Taxonomy" id="1323400"/>
    <lineage>
        <taxon>Eukaryota</taxon>
        <taxon>Metazoa</taxon>
        <taxon>Ecdysozoa</taxon>
        <taxon>Arthropoda</taxon>
        <taxon>Hexapoda</taxon>
        <taxon>Insecta</taxon>
        <taxon>Pterygota</taxon>
        <taxon>Neoptera</taxon>
        <taxon>Endopterygota</taxon>
        <taxon>Coleoptera</taxon>
        <taxon>Polyphaga</taxon>
        <taxon>Cucujiformia</taxon>
        <taxon>Chrysomeloidea</taxon>
        <taxon>Cerambycidae</taxon>
        <taxon>Lamiinae</taxon>
        <taxon>Monochamini</taxon>
        <taxon>Molorchus</taxon>
    </lineage>
</organism>
<dbReference type="SUPFAM" id="SSF101283">
    <property type="entry name" value="GRIP domain"/>
    <property type="match status" value="1"/>
</dbReference>
<feature type="domain" description="GRIP" evidence="2">
    <location>
        <begin position="306"/>
        <end position="353"/>
    </location>
</feature>
<name>A0ABQ9JW83_9CUCU</name>
<evidence type="ECO:0000313" key="4">
    <source>
        <dbReference type="Proteomes" id="UP001162164"/>
    </source>
</evidence>
<sequence>MNAENANLRNISARVSESDYTLEQLKNQNEVLQNETERYSKEISELNLRISQISADNRTIEEENHSLTQGNEELKIKMEFLEREKENFDGERSKLLEEKQDLHKNVEEIERELNDVKQKNLELVNDKVTANSNEVDISKIQQDFYEIKEKCDSLFVENRNLKSEYAKLEGKCNDFSKIRKQLETQIAEMENQYTEMIHERQLLKDEIQELKISPVNIQGDSSKLDHLEIIKQEKSFTTDASRIDKDKFLKEIELLQDKLTQYKSLDITNKSSIEFYENELQKIKSQNEKLNRKLDETLVTLSHCAELSTSTEVEYLKNVLYNYMLGKESLVLARVIAAVCKFDPEQTDAVLQREQQKQTLVYINSSETILALAFTASFISDISLSISSIKCITKSTSLCLYICSVWKLVMRKLISYPSMGFLLKTMKFSARIIMNLMNFLHRIFSISSACLTDILILTELTDVSMSTFSFSFLDMTTGVSTNSLELLTSTSGLLCLSTTCEEKLSKHIAAVNVWRTAVR</sequence>
<accession>A0ABQ9JW83</accession>
<dbReference type="SMART" id="SM00755">
    <property type="entry name" value="Grip"/>
    <property type="match status" value="1"/>
</dbReference>
<dbReference type="PANTHER" id="PTHR19327:SF0">
    <property type="entry name" value="GOLGIN SUBFAMILY A MEMBER 4"/>
    <property type="match status" value="1"/>
</dbReference>
<gene>
    <name evidence="3" type="ORF">NQ317_005047</name>
</gene>
<dbReference type="Pfam" id="PF01465">
    <property type="entry name" value="GRIP"/>
    <property type="match status" value="1"/>
</dbReference>
<dbReference type="PANTHER" id="PTHR19327">
    <property type="entry name" value="GOLGIN"/>
    <property type="match status" value="1"/>
</dbReference>
<protein>
    <recommendedName>
        <fullName evidence="2">GRIP domain-containing protein</fullName>
    </recommendedName>
</protein>
<dbReference type="Gene3D" id="1.10.220.60">
    <property type="entry name" value="GRIP domain"/>
    <property type="match status" value="1"/>
</dbReference>
<feature type="coiled-coil region" evidence="1">
    <location>
        <begin position="245"/>
        <end position="300"/>
    </location>
</feature>
<evidence type="ECO:0000259" key="2">
    <source>
        <dbReference type="PROSITE" id="PS50913"/>
    </source>
</evidence>
<dbReference type="PROSITE" id="PS50913">
    <property type="entry name" value="GRIP"/>
    <property type="match status" value="1"/>
</dbReference>
<feature type="coiled-coil region" evidence="1">
    <location>
        <begin position="15"/>
        <end position="126"/>
    </location>
</feature>
<keyword evidence="1" id="KW-0175">Coiled coil</keyword>
<comment type="caution">
    <text evidence="3">The sequence shown here is derived from an EMBL/GenBank/DDBJ whole genome shotgun (WGS) entry which is preliminary data.</text>
</comment>
<dbReference type="EMBL" id="JAPWTJ010000117">
    <property type="protein sequence ID" value="KAJ8982576.1"/>
    <property type="molecule type" value="Genomic_DNA"/>
</dbReference>
<feature type="coiled-coil region" evidence="1">
    <location>
        <begin position="151"/>
        <end position="213"/>
    </location>
</feature>
<keyword evidence="4" id="KW-1185">Reference proteome</keyword>
<dbReference type="Proteomes" id="UP001162164">
    <property type="component" value="Unassembled WGS sequence"/>
</dbReference>